<evidence type="ECO:0000313" key="2">
    <source>
        <dbReference type="Proteomes" id="UP000290092"/>
    </source>
</evidence>
<keyword evidence="2" id="KW-1185">Reference proteome</keyword>
<gene>
    <name evidence="1" type="ORF">CP985_02590</name>
</gene>
<accession>A0AAX2AKP1</accession>
<dbReference type="EMBL" id="NXID01000005">
    <property type="protein sequence ID" value="RXK16648.1"/>
    <property type="molecule type" value="Genomic_DNA"/>
</dbReference>
<protein>
    <submittedName>
        <fullName evidence="1">Uncharacterized protein</fullName>
    </submittedName>
</protein>
<dbReference type="KEGG" id="amyt:AMYT_1007"/>
<evidence type="ECO:0000313" key="1">
    <source>
        <dbReference type="EMBL" id="RXK16648.1"/>
    </source>
</evidence>
<reference evidence="1 2" key="1">
    <citation type="submission" date="2017-09" db="EMBL/GenBank/DDBJ databases">
        <title>Genomics of the genus Arcobacter.</title>
        <authorList>
            <person name="Perez-Cataluna A."/>
            <person name="Figueras M.J."/>
            <person name="Salas-Masso N."/>
        </authorList>
    </citation>
    <scope>NUCLEOTIDE SEQUENCE [LARGE SCALE GENOMIC DNA]</scope>
    <source>
        <strain evidence="1 2">CECT 7386</strain>
    </source>
</reference>
<sequence length="206" mass="24033">MLDKKQLLQEIETTYKNHKKIKEILKDFEYGINLNNWAYQFTKEDFGKNIELSRKLFHFTLSNASEFRDYIDFAKYISKNDGLSDNELAKEAYKLALSKVTLLRDLRNLADILALKKDSFYDKDMAKEVYKEALLKTTSPYDYLCIAESLCNKDMLNDKVWAKEVYKLAIKASSNSDDLEAIAQSVALEENLNDEEWSNKIFSMNI</sequence>
<dbReference type="RefSeq" id="WP_114841460.1">
    <property type="nucleotide sequence ID" value="NZ_CP031219.1"/>
</dbReference>
<organism evidence="1 2">
    <name type="scientific">Malaciobacter mytili LMG 24559</name>
    <dbReference type="NCBI Taxonomy" id="1032238"/>
    <lineage>
        <taxon>Bacteria</taxon>
        <taxon>Pseudomonadati</taxon>
        <taxon>Campylobacterota</taxon>
        <taxon>Epsilonproteobacteria</taxon>
        <taxon>Campylobacterales</taxon>
        <taxon>Arcobacteraceae</taxon>
        <taxon>Malaciobacter</taxon>
    </lineage>
</organism>
<dbReference type="AlphaFoldDB" id="A0AAX2AKP1"/>
<comment type="caution">
    <text evidence="1">The sequence shown here is derived from an EMBL/GenBank/DDBJ whole genome shotgun (WGS) entry which is preliminary data.</text>
</comment>
<name>A0AAX2AKP1_9BACT</name>
<dbReference type="Proteomes" id="UP000290092">
    <property type="component" value="Unassembled WGS sequence"/>
</dbReference>
<proteinExistence type="predicted"/>